<proteinExistence type="predicted"/>
<name>A0A2I2G0Y9_9EURO</name>
<feature type="transmembrane region" description="Helical" evidence="1">
    <location>
        <begin position="46"/>
        <end position="64"/>
    </location>
</feature>
<evidence type="ECO:0000256" key="1">
    <source>
        <dbReference type="SAM" id="Phobius"/>
    </source>
</evidence>
<dbReference type="AlphaFoldDB" id="A0A2I2G0Y9"/>
<dbReference type="EMBL" id="MSFO01000006">
    <property type="protein sequence ID" value="PLB46531.1"/>
    <property type="molecule type" value="Genomic_DNA"/>
</dbReference>
<dbReference type="VEuPathDB" id="FungiDB:P170DRAFT_427844"/>
<dbReference type="GeneID" id="36555503"/>
<dbReference type="PANTHER" id="PTHR39608:SF1">
    <property type="entry name" value="INTEGRAL MEMBRANE PROTEIN (AFU_ORTHOLOGUE AFUA_5G08640)"/>
    <property type="match status" value="1"/>
</dbReference>
<protein>
    <recommendedName>
        <fullName evidence="4">MARVEL domain-containing protein</fullName>
    </recommendedName>
</protein>
<dbReference type="Proteomes" id="UP000234275">
    <property type="component" value="Unassembled WGS sequence"/>
</dbReference>
<reference evidence="2 3" key="1">
    <citation type="submission" date="2016-12" db="EMBL/GenBank/DDBJ databases">
        <title>The genomes of Aspergillus section Nigri reveals drivers in fungal speciation.</title>
        <authorList>
            <consortium name="DOE Joint Genome Institute"/>
            <person name="Vesth T.C."/>
            <person name="Nybo J."/>
            <person name="Theobald S."/>
            <person name="Brandl J."/>
            <person name="Frisvad J.C."/>
            <person name="Nielsen K.F."/>
            <person name="Lyhne E.K."/>
            <person name="Kogle M.E."/>
            <person name="Kuo A."/>
            <person name="Riley R."/>
            <person name="Clum A."/>
            <person name="Nolan M."/>
            <person name="Lipzen A."/>
            <person name="Salamov A."/>
            <person name="Henrissat B."/>
            <person name="Wiebenga A."/>
            <person name="De Vries R.P."/>
            <person name="Grigoriev I.V."/>
            <person name="Mortensen U.H."/>
            <person name="Andersen M.R."/>
            <person name="Baker S.E."/>
        </authorList>
    </citation>
    <scope>NUCLEOTIDE SEQUENCE [LARGE SCALE GENOMIC DNA]</scope>
    <source>
        <strain evidence="2 3">IBT 23096</strain>
    </source>
</reference>
<keyword evidence="1" id="KW-1133">Transmembrane helix</keyword>
<sequence>MIVRGHEIFSPIPLVGELISAAVVMGILAGYEHYIDRANASNNGRIVYSLVIAFLTLFSIILLIPFHASFYFFGLDFIFFVCWMVAFGLMANLTVSHVCNSTWIWHDWGYY</sequence>
<dbReference type="RefSeq" id="XP_024701833.1">
    <property type="nucleotide sequence ID" value="XM_024847804.1"/>
</dbReference>
<feature type="transmembrane region" description="Helical" evidence="1">
    <location>
        <begin position="70"/>
        <end position="91"/>
    </location>
</feature>
<feature type="transmembrane region" description="Helical" evidence="1">
    <location>
        <begin position="12"/>
        <end position="34"/>
    </location>
</feature>
<accession>A0A2I2G0Y9</accession>
<dbReference type="PANTHER" id="PTHR39608">
    <property type="entry name" value="INTEGRAL MEMBRANE PROTEIN (AFU_ORTHOLOGUE AFUA_5G08640)"/>
    <property type="match status" value="1"/>
</dbReference>
<comment type="caution">
    <text evidence="2">The sequence shown here is derived from an EMBL/GenBank/DDBJ whole genome shotgun (WGS) entry which is preliminary data.</text>
</comment>
<gene>
    <name evidence="2" type="ORF">P170DRAFT_427844</name>
</gene>
<organism evidence="2 3">
    <name type="scientific">Aspergillus steynii IBT 23096</name>
    <dbReference type="NCBI Taxonomy" id="1392250"/>
    <lineage>
        <taxon>Eukaryota</taxon>
        <taxon>Fungi</taxon>
        <taxon>Dikarya</taxon>
        <taxon>Ascomycota</taxon>
        <taxon>Pezizomycotina</taxon>
        <taxon>Eurotiomycetes</taxon>
        <taxon>Eurotiomycetidae</taxon>
        <taxon>Eurotiales</taxon>
        <taxon>Aspergillaceae</taxon>
        <taxon>Aspergillus</taxon>
        <taxon>Aspergillus subgen. Circumdati</taxon>
    </lineage>
</organism>
<evidence type="ECO:0000313" key="2">
    <source>
        <dbReference type="EMBL" id="PLB46531.1"/>
    </source>
</evidence>
<dbReference type="OrthoDB" id="4074965at2759"/>
<evidence type="ECO:0008006" key="4">
    <source>
        <dbReference type="Google" id="ProtNLM"/>
    </source>
</evidence>
<keyword evidence="3" id="KW-1185">Reference proteome</keyword>
<evidence type="ECO:0000313" key="3">
    <source>
        <dbReference type="Proteomes" id="UP000234275"/>
    </source>
</evidence>
<keyword evidence="1" id="KW-0812">Transmembrane</keyword>
<keyword evidence="1" id="KW-0472">Membrane</keyword>